<accession>A0AAJ0BI66</accession>
<evidence type="ECO:0000313" key="2">
    <source>
        <dbReference type="EMBL" id="KAK1757312.1"/>
    </source>
</evidence>
<comment type="caution">
    <text evidence="2">The sequence shown here is derived from an EMBL/GenBank/DDBJ whole genome shotgun (WGS) entry which is preliminary data.</text>
</comment>
<gene>
    <name evidence="2" type="ORF">QBC47DRAFT_375650</name>
</gene>
<feature type="signal peptide" evidence="1">
    <location>
        <begin position="1"/>
        <end position="17"/>
    </location>
</feature>
<dbReference type="Proteomes" id="UP001239445">
    <property type="component" value="Unassembled WGS sequence"/>
</dbReference>
<feature type="chain" id="PRO_5042565658" evidence="1">
    <location>
        <begin position="18"/>
        <end position="375"/>
    </location>
</feature>
<evidence type="ECO:0000256" key="1">
    <source>
        <dbReference type="SAM" id="SignalP"/>
    </source>
</evidence>
<protein>
    <submittedName>
        <fullName evidence="2">Uncharacterized protein</fullName>
    </submittedName>
</protein>
<organism evidence="2 3">
    <name type="scientific">Echria macrotheca</name>
    <dbReference type="NCBI Taxonomy" id="438768"/>
    <lineage>
        <taxon>Eukaryota</taxon>
        <taxon>Fungi</taxon>
        <taxon>Dikarya</taxon>
        <taxon>Ascomycota</taxon>
        <taxon>Pezizomycotina</taxon>
        <taxon>Sordariomycetes</taxon>
        <taxon>Sordariomycetidae</taxon>
        <taxon>Sordariales</taxon>
        <taxon>Schizotheciaceae</taxon>
        <taxon>Echria</taxon>
    </lineage>
</organism>
<proteinExistence type="predicted"/>
<dbReference type="PROSITE" id="PS51257">
    <property type="entry name" value="PROKAR_LIPOPROTEIN"/>
    <property type="match status" value="1"/>
</dbReference>
<keyword evidence="1" id="KW-0732">Signal</keyword>
<name>A0AAJ0BI66_9PEZI</name>
<dbReference type="EMBL" id="MU839830">
    <property type="protein sequence ID" value="KAK1757312.1"/>
    <property type="molecule type" value="Genomic_DNA"/>
</dbReference>
<sequence>MKHTFVLLSSISAAASSACVVGTYQCTADETGVQVCDLNGGWTLATGCPPSTHCITINSIPYCVVPDLCSPNTLRCSPDLSGIQVCDAQGHWTRSQTCLSTQRCAGGASPFCMDLCAPGTRQCSMNGQGWNLCNSTGYWIPEHVCQPNQECIGGSSPMCQDLPPPECEQGTTRCGSYDNASYVYGCNTHNHLVPLTRCPAGWMCADEVPGFIPARCQPPLVPDACQPSYQVGNAQFLVLANSMTELRFDIDNGITPKKNCDQTTDSDVVKTNTTLSCSNGAEYRLTYISVGSVGRIKVDILDSFSCGGQLWGLLSRDVEVVWQCAGLPYPFAGASCGFNGTVGVGYDDMAPLDDDDCLPVADGPLVSKLCPLTWS</sequence>
<reference evidence="2" key="1">
    <citation type="submission" date="2023-06" db="EMBL/GenBank/DDBJ databases">
        <title>Genome-scale phylogeny and comparative genomics of the fungal order Sordariales.</title>
        <authorList>
            <consortium name="Lawrence Berkeley National Laboratory"/>
            <person name="Hensen N."/>
            <person name="Bonometti L."/>
            <person name="Westerberg I."/>
            <person name="Brannstrom I.O."/>
            <person name="Guillou S."/>
            <person name="Cros-Aarteil S."/>
            <person name="Calhoun S."/>
            <person name="Haridas S."/>
            <person name="Kuo A."/>
            <person name="Mondo S."/>
            <person name="Pangilinan J."/>
            <person name="Riley R."/>
            <person name="Labutti K."/>
            <person name="Andreopoulos B."/>
            <person name="Lipzen A."/>
            <person name="Chen C."/>
            <person name="Yanf M."/>
            <person name="Daum C."/>
            <person name="Ng V."/>
            <person name="Clum A."/>
            <person name="Steindorff A."/>
            <person name="Ohm R."/>
            <person name="Martin F."/>
            <person name="Silar P."/>
            <person name="Natvig D."/>
            <person name="Lalanne C."/>
            <person name="Gautier V."/>
            <person name="Ament-Velasquez S.L."/>
            <person name="Kruys A."/>
            <person name="Hutchinson M.I."/>
            <person name="Powell A.J."/>
            <person name="Barry K."/>
            <person name="Miller A.N."/>
            <person name="Grigoriev I.V."/>
            <person name="Debuchy R."/>
            <person name="Gladieux P."/>
            <person name="Thoren M.H."/>
            <person name="Johannesson H."/>
        </authorList>
    </citation>
    <scope>NUCLEOTIDE SEQUENCE</scope>
    <source>
        <strain evidence="2">PSN4</strain>
    </source>
</reference>
<keyword evidence="3" id="KW-1185">Reference proteome</keyword>
<dbReference type="AlphaFoldDB" id="A0AAJ0BI66"/>
<evidence type="ECO:0000313" key="3">
    <source>
        <dbReference type="Proteomes" id="UP001239445"/>
    </source>
</evidence>